<dbReference type="Proteomes" id="UP001598130">
    <property type="component" value="Unassembled WGS sequence"/>
</dbReference>
<protein>
    <submittedName>
        <fullName evidence="7">FTR1 family protein</fullName>
    </submittedName>
</protein>
<evidence type="ECO:0000256" key="1">
    <source>
        <dbReference type="ARBA" id="ARBA00004141"/>
    </source>
</evidence>
<proteinExistence type="inferred from homology"/>
<keyword evidence="3 6" id="KW-0812">Transmembrane</keyword>
<evidence type="ECO:0000256" key="6">
    <source>
        <dbReference type="SAM" id="Phobius"/>
    </source>
</evidence>
<feature type="transmembrane region" description="Helical" evidence="6">
    <location>
        <begin position="98"/>
        <end position="122"/>
    </location>
</feature>
<accession>A0ABW6CPH3</accession>
<organism evidence="7 8">
    <name type="scientific">Phenylobacterium ferrooxidans</name>
    <dbReference type="NCBI Taxonomy" id="2982689"/>
    <lineage>
        <taxon>Bacteria</taxon>
        <taxon>Pseudomonadati</taxon>
        <taxon>Pseudomonadota</taxon>
        <taxon>Alphaproteobacteria</taxon>
        <taxon>Caulobacterales</taxon>
        <taxon>Caulobacteraceae</taxon>
        <taxon>Phenylobacterium</taxon>
    </lineage>
</organism>
<keyword evidence="8" id="KW-1185">Reference proteome</keyword>
<evidence type="ECO:0000256" key="3">
    <source>
        <dbReference type="ARBA" id="ARBA00022692"/>
    </source>
</evidence>
<sequence>MVYREVFETILFYAALWNPATATAVLAGAATAVAALGAIAWAMLRYSRKLPIGKFFAFSAALVAVLAVVLAGKGVAALQEAGMISVSAVRGWPRIEVLGIYATLQTLAAQLAVLGVLIAGFFHNRRTAAVHAANAP</sequence>
<keyword evidence="5 6" id="KW-0472">Membrane</keyword>
<dbReference type="EMBL" id="JAOTJD010000011">
    <property type="protein sequence ID" value="MFD3263812.1"/>
    <property type="molecule type" value="Genomic_DNA"/>
</dbReference>
<comment type="similarity">
    <text evidence="2">Belongs to the oxidase-dependent Fe transporter (OFeT) (TC 9.A.10.1) family.</text>
</comment>
<dbReference type="PANTHER" id="PTHR31632:SF2">
    <property type="entry name" value="PLASMA MEMBRANE IRON PERMEASE"/>
    <property type="match status" value="1"/>
</dbReference>
<evidence type="ECO:0000313" key="8">
    <source>
        <dbReference type="Proteomes" id="UP001598130"/>
    </source>
</evidence>
<name>A0ABW6CPH3_9CAUL</name>
<evidence type="ECO:0000313" key="7">
    <source>
        <dbReference type="EMBL" id="MFD3263812.1"/>
    </source>
</evidence>
<comment type="subcellular location">
    <subcellularLocation>
        <location evidence="1">Membrane</location>
        <topology evidence="1">Multi-pass membrane protein</topology>
    </subcellularLocation>
</comment>
<dbReference type="Pfam" id="PF03239">
    <property type="entry name" value="FTR1"/>
    <property type="match status" value="1"/>
</dbReference>
<gene>
    <name evidence="7" type="ORF">OCL97_07540</name>
</gene>
<dbReference type="PANTHER" id="PTHR31632">
    <property type="entry name" value="IRON TRANSPORTER FTH1"/>
    <property type="match status" value="1"/>
</dbReference>
<feature type="transmembrane region" description="Helical" evidence="6">
    <location>
        <begin position="55"/>
        <end position="78"/>
    </location>
</feature>
<feature type="transmembrane region" description="Helical" evidence="6">
    <location>
        <begin position="20"/>
        <end position="43"/>
    </location>
</feature>
<dbReference type="InterPro" id="IPR004923">
    <property type="entry name" value="FTR1/Fip1/EfeU"/>
</dbReference>
<evidence type="ECO:0000256" key="5">
    <source>
        <dbReference type="ARBA" id="ARBA00023136"/>
    </source>
</evidence>
<dbReference type="RefSeq" id="WP_377369002.1">
    <property type="nucleotide sequence ID" value="NZ_JAOTJD010000011.1"/>
</dbReference>
<keyword evidence="4 6" id="KW-1133">Transmembrane helix</keyword>
<evidence type="ECO:0000256" key="2">
    <source>
        <dbReference type="ARBA" id="ARBA00008333"/>
    </source>
</evidence>
<reference evidence="7 8" key="1">
    <citation type="submission" date="2022-09" db="EMBL/GenBank/DDBJ databases">
        <title>New species of Phenylobacterium.</title>
        <authorList>
            <person name="Mieszkin S."/>
        </authorList>
    </citation>
    <scope>NUCLEOTIDE SEQUENCE [LARGE SCALE GENOMIC DNA]</scope>
    <source>
        <strain evidence="7 8">HK31-G</strain>
    </source>
</reference>
<comment type="caution">
    <text evidence="7">The sequence shown here is derived from an EMBL/GenBank/DDBJ whole genome shotgun (WGS) entry which is preliminary data.</text>
</comment>
<evidence type="ECO:0000256" key="4">
    <source>
        <dbReference type="ARBA" id="ARBA00022989"/>
    </source>
</evidence>